<evidence type="ECO:0000313" key="1">
    <source>
        <dbReference type="EMBL" id="EPC09190.1"/>
    </source>
</evidence>
<sequence length="159" mass="17478">MFTSLGGAVGTIHSINPENYTAKVKLFEYDDMITGDLQILSPLSYLNQEIHIPEVNTPVVCIFFGDDTENGFIIGCFFSDKNKSKSKKGEYKINFRKSILTISDDGNIKLDAELTTINSEVEIKKGLKVTGAVEVEKTIDSKGDITTQGISYAKGFVPL</sequence>
<dbReference type="HOGENOM" id="CLU_1658283_0_0_0"/>
<dbReference type="PATRIC" id="fig|457404.5.peg.593"/>
<keyword evidence="2" id="KW-1185">Reference proteome</keyword>
<dbReference type="InterPro" id="IPR037026">
    <property type="entry name" value="Vgr_OB-fold_dom_sf"/>
</dbReference>
<evidence type="ECO:0000313" key="2">
    <source>
        <dbReference type="Proteomes" id="UP000003233"/>
    </source>
</evidence>
<protein>
    <recommendedName>
        <fullName evidence="3">Phage baseplate assembly protein V</fullName>
    </recommendedName>
</protein>
<dbReference type="AlphaFoldDB" id="S2L1Y5"/>
<organism evidence="1 2">
    <name type="scientific">Fusobacterium ulcerans 12-1B</name>
    <dbReference type="NCBI Taxonomy" id="457404"/>
    <lineage>
        <taxon>Bacteria</taxon>
        <taxon>Fusobacteriati</taxon>
        <taxon>Fusobacteriota</taxon>
        <taxon>Fusobacteriia</taxon>
        <taxon>Fusobacteriales</taxon>
        <taxon>Fusobacteriaceae</taxon>
        <taxon>Fusobacterium</taxon>
    </lineage>
</organism>
<name>S2L1Y5_9FUSO</name>
<dbReference type="EMBL" id="AGWJ02000002">
    <property type="protein sequence ID" value="EPC09190.1"/>
    <property type="molecule type" value="Genomic_DNA"/>
</dbReference>
<comment type="caution">
    <text evidence="1">The sequence shown here is derived from an EMBL/GenBank/DDBJ whole genome shotgun (WGS) entry which is preliminary data.</text>
</comment>
<dbReference type="RefSeq" id="WP_016361693.1">
    <property type="nucleotide sequence ID" value="NZ_KE161007.1"/>
</dbReference>
<evidence type="ECO:0008006" key="3">
    <source>
        <dbReference type="Google" id="ProtNLM"/>
    </source>
</evidence>
<dbReference type="Proteomes" id="UP000003233">
    <property type="component" value="Unassembled WGS sequence"/>
</dbReference>
<dbReference type="Gene3D" id="2.40.50.230">
    <property type="entry name" value="Gp5 N-terminal domain"/>
    <property type="match status" value="1"/>
</dbReference>
<proteinExistence type="predicted"/>
<gene>
    <name evidence="1" type="ORF">HMPREF0402_04104</name>
</gene>
<accession>S2L1Y5</accession>
<reference evidence="1 2" key="1">
    <citation type="submission" date="2012-07" db="EMBL/GenBank/DDBJ databases">
        <title>The Genome Sequence of Fusobacterium ulcerans 12_1B.</title>
        <authorList>
            <consortium name="The Broad Institute Genome Sequencing Platform"/>
            <person name="Earl A."/>
            <person name="Ward D."/>
            <person name="Feldgarden M."/>
            <person name="Gevers D."/>
            <person name="Strauss J."/>
            <person name="Ambrose C.E."/>
            <person name="Allen-Vercoe E."/>
            <person name="Walker B."/>
            <person name="Young S.K."/>
            <person name="Zeng Q."/>
            <person name="Gargeya S."/>
            <person name="Fitzgerald M."/>
            <person name="Haas B."/>
            <person name="Abouelleil A."/>
            <person name="Alvarado L."/>
            <person name="Arachchi H.M."/>
            <person name="Berlin A.M."/>
            <person name="Chapman S.B."/>
            <person name="Goldberg J."/>
            <person name="Griggs A."/>
            <person name="Gujja S."/>
            <person name="Hansen M."/>
            <person name="Howarth C."/>
            <person name="Imamovic A."/>
            <person name="Larimer J."/>
            <person name="McCowen C."/>
            <person name="Montmayeur A."/>
            <person name="Murphy C."/>
            <person name="Neiman D."/>
            <person name="Pearson M."/>
            <person name="Priest M."/>
            <person name="Roberts A."/>
            <person name="Saif S."/>
            <person name="Shea T."/>
            <person name="Sisk P."/>
            <person name="Sykes S."/>
            <person name="Wortman J."/>
            <person name="Nusbaum C."/>
            <person name="Birren B."/>
        </authorList>
    </citation>
    <scope>NUCLEOTIDE SEQUENCE [LARGE SCALE GENOMIC DNA]</scope>
    <source>
        <strain evidence="1 2">12_1B</strain>
    </source>
</reference>